<accession>A0A200QBB1</accession>
<dbReference type="AlphaFoldDB" id="A0A200QBB1"/>
<keyword evidence="1 2" id="KW-0732">Signal</keyword>
<protein>
    <submittedName>
        <fullName evidence="3">Pollen Ole e 1 allergen/extensin</fullName>
    </submittedName>
</protein>
<keyword evidence="4" id="KW-1185">Reference proteome</keyword>
<organism evidence="3 4">
    <name type="scientific">Macleaya cordata</name>
    <name type="common">Five-seeded plume-poppy</name>
    <name type="synonym">Bocconia cordata</name>
    <dbReference type="NCBI Taxonomy" id="56857"/>
    <lineage>
        <taxon>Eukaryota</taxon>
        <taxon>Viridiplantae</taxon>
        <taxon>Streptophyta</taxon>
        <taxon>Embryophyta</taxon>
        <taxon>Tracheophyta</taxon>
        <taxon>Spermatophyta</taxon>
        <taxon>Magnoliopsida</taxon>
        <taxon>Ranunculales</taxon>
        <taxon>Papaveraceae</taxon>
        <taxon>Papaveroideae</taxon>
        <taxon>Macleaya</taxon>
    </lineage>
</organism>
<dbReference type="OMA" id="HKLATSH"/>
<dbReference type="InParanoid" id="A0A200QBB1"/>
<dbReference type="PANTHER" id="PTHR33470:SF22">
    <property type="entry name" value="POLLEN OLE E 1 ALLERGEN AND EXTENSIN FAMILY PROTEIN"/>
    <property type="match status" value="1"/>
</dbReference>
<evidence type="ECO:0000313" key="4">
    <source>
        <dbReference type="Proteomes" id="UP000195402"/>
    </source>
</evidence>
<dbReference type="STRING" id="56857.A0A200QBB1"/>
<feature type="chain" id="PRO_5012419583" evidence="2">
    <location>
        <begin position="25"/>
        <end position="207"/>
    </location>
</feature>
<gene>
    <name evidence="3" type="ORF">BVC80_8961g6</name>
</gene>
<dbReference type="EMBL" id="MVGT01002442">
    <property type="protein sequence ID" value="OVA07749.1"/>
    <property type="molecule type" value="Genomic_DNA"/>
</dbReference>
<dbReference type="FunCoup" id="A0A200QBB1">
    <property type="interactions" value="75"/>
</dbReference>
<dbReference type="Proteomes" id="UP000195402">
    <property type="component" value="Unassembled WGS sequence"/>
</dbReference>
<evidence type="ECO:0000256" key="2">
    <source>
        <dbReference type="SAM" id="SignalP"/>
    </source>
</evidence>
<proteinExistence type="predicted"/>
<evidence type="ECO:0000313" key="3">
    <source>
        <dbReference type="EMBL" id="OVA07749.1"/>
    </source>
</evidence>
<reference evidence="3 4" key="1">
    <citation type="journal article" date="2017" name="Mol. Plant">
        <title>The Genome of Medicinal Plant Macleaya cordata Provides New Insights into Benzylisoquinoline Alkaloids Metabolism.</title>
        <authorList>
            <person name="Liu X."/>
            <person name="Liu Y."/>
            <person name="Huang P."/>
            <person name="Ma Y."/>
            <person name="Qing Z."/>
            <person name="Tang Q."/>
            <person name="Cao H."/>
            <person name="Cheng P."/>
            <person name="Zheng Y."/>
            <person name="Yuan Z."/>
            <person name="Zhou Y."/>
            <person name="Liu J."/>
            <person name="Tang Z."/>
            <person name="Zhuo Y."/>
            <person name="Zhang Y."/>
            <person name="Yu L."/>
            <person name="Huang J."/>
            <person name="Yang P."/>
            <person name="Peng Q."/>
            <person name="Zhang J."/>
            <person name="Jiang W."/>
            <person name="Zhang Z."/>
            <person name="Lin K."/>
            <person name="Ro D.K."/>
            <person name="Chen X."/>
            <person name="Xiong X."/>
            <person name="Shang Y."/>
            <person name="Huang S."/>
            <person name="Zeng J."/>
        </authorList>
    </citation>
    <scope>NUCLEOTIDE SEQUENCE [LARGE SCALE GENOMIC DNA]</scope>
    <source>
        <strain evidence="4">cv. BLH2017</strain>
        <tissue evidence="3">Root</tissue>
    </source>
</reference>
<dbReference type="GO" id="GO:0071944">
    <property type="term" value="C:cell periphery"/>
    <property type="evidence" value="ECO:0007669"/>
    <property type="project" value="TreeGrafter"/>
</dbReference>
<dbReference type="OrthoDB" id="665669at2759"/>
<comment type="caution">
    <text evidence="3">The sequence shown here is derived from an EMBL/GenBank/DDBJ whole genome shotgun (WGS) entry which is preliminary data.</text>
</comment>
<feature type="signal peptide" evidence="2">
    <location>
        <begin position="1"/>
        <end position="24"/>
    </location>
</feature>
<evidence type="ECO:0000256" key="1">
    <source>
        <dbReference type="ARBA" id="ARBA00022729"/>
    </source>
</evidence>
<dbReference type="PANTHER" id="PTHR33470">
    <property type="entry name" value="OS01G0164075 PROTEIN"/>
    <property type="match status" value="1"/>
</dbReference>
<sequence>MAFIKVLVALQLLMFFMSLTTVTSLGVEVDTLVGGGGSGLHLPPVPPPVAAPAMAPVAAPVAVPVPSPISKLPIRKPIAVQGVVFCKPCKYAGKDTLQDASPLPGAIVKMVCENAKSPRSPIVRVVTTDKHGYFFILPTKRVTSYGAQKRCRVFLALPPKGSNCTNPTYLNWGKSGAYLKPTKPTTPVEFALYSVGPFAFEPVCSKD</sequence>
<name>A0A200QBB1_MACCD</name>
<dbReference type="Pfam" id="PF01190">
    <property type="entry name" value="Pollen_Ole_e_1"/>
    <property type="match status" value="1"/>
</dbReference>